<evidence type="ECO:0000313" key="3">
    <source>
        <dbReference type="Proteomes" id="UP000199572"/>
    </source>
</evidence>
<gene>
    <name evidence="2" type="ORF">SAMN04488023_14421</name>
</gene>
<protein>
    <submittedName>
        <fullName evidence="2">Uncharacterized protein</fullName>
    </submittedName>
</protein>
<name>A0A1H9VL91_9SPHI</name>
<evidence type="ECO:0000256" key="1">
    <source>
        <dbReference type="SAM" id="Phobius"/>
    </source>
</evidence>
<reference evidence="2 3" key="1">
    <citation type="submission" date="2016-10" db="EMBL/GenBank/DDBJ databases">
        <authorList>
            <person name="de Groot N.N."/>
        </authorList>
    </citation>
    <scope>NUCLEOTIDE SEQUENCE [LARGE SCALE GENOMIC DNA]</scope>
    <source>
        <strain evidence="2 3">DSM 18610</strain>
    </source>
</reference>
<dbReference type="STRING" id="390241.SAMN04488023_14421"/>
<keyword evidence="1" id="KW-0472">Membrane</keyword>
<sequence length="163" mass="19167">MPMEIRKIIESGLLETYVMGIATDEEITQVENLSVNFPEFKEALTQLELDMEFLAQNMAVPPPPLVYEKIEQEINEIKLRDQQLLKIDKHTDEKTYKSPGERYIEVESSSSHMRIHKAWRWVFAAVFVLGKVFLGFAIYYYLENRQAQERIEELKQEIRSKAP</sequence>
<dbReference type="EMBL" id="FOGG01000044">
    <property type="protein sequence ID" value="SES22107.1"/>
    <property type="molecule type" value="Genomic_DNA"/>
</dbReference>
<evidence type="ECO:0000313" key="2">
    <source>
        <dbReference type="EMBL" id="SES22107.1"/>
    </source>
</evidence>
<keyword evidence="3" id="KW-1185">Reference proteome</keyword>
<organism evidence="2 3">
    <name type="scientific">Pedobacter rhizosphaerae</name>
    <dbReference type="NCBI Taxonomy" id="390241"/>
    <lineage>
        <taxon>Bacteria</taxon>
        <taxon>Pseudomonadati</taxon>
        <taxon>Bacteroidota</taxon>
        <taxon>Sphingobacteriia</taxon>
        <taxon>Sphingobacteriales</taxon>
        <taxon>Sphingobacteriaceae</taxon>
        <taxon>Pedobacter</taxon>
    </lineage>
</organism>
<dbReference type="Proteomes" id="UP000199572">
    <property type="component" value="Unassembled WGS sequence"/>
</dbReference>
<keyword evidence="1" id="KW-1133">Transmembrane helix</keyword>
<accession>A0A1H9VL91</accession>
<keyword evidence="1" id="KW-0812">Transmembrane</keyword>
<dbReference type="AlphaFoldDB" id="A0A1H9VL91"/>
<proteinExistence type="predicted"/>
<feature type="transmembrane region" description="Helical" evidence="1">
    <location>
        <begin position="121"/>
        <end position="142"/>
    </location>
</feature>